<dbReference type="EC" id="3.2.1.40" evidence="2"/>
<dbReference type="Pfam" id="PF17389">
    <property type="entry name" value="Bac_rhamnosid6H"/>
    <property type="match status" value="1"/>
</dbReference>
<dbReference type="Gene3D" id="2.60.120.260">
    <property type="entry name" value="Galactose-binding domain-like"/>
    <property type="match status" value="2"/>
</dbReference>
<evidence type="ECO:0000259" key="6">
    <source>
        <dbReference type="Pfam" id="PF17389"/>
    </source>
</evidence>
<dbReference type="Pfam" id="PF08531">
    <property type="entry name" value="Bac_rhamnosid_N"/>
    <property type="match status" value="1"/>
</dbReference>
<comment type="catalytic activity">
    <reaction evidence="1">
        <text>Hydrolysis of terminal non-reducing alpha-L-rhamnose residues in alpha-L-rhamnosides.</text>
        <dbReference type="EC" id="3.2.1.40"/>
    </reaction>
</comment>
<evidence type="ECO:0000256" key="2">
    <source>
        <dbReference type="ARBA" id="ARBA00012652"/>
    </source>
</evidence>
<evidence type="ECO:0000313" key="9">
    <source>
        <dbReference type="Proteomes" id="UP000326779"/>
    </source>
</evidence>
<feature type="domain" description="Alpha-L-rhamnosidase C-terminal" evidence="7">
    <location>
        <begin position="755"/>
        <end position="825"/>
    </location>
</feature>
<evidence type="ECO:0000259" key="4">
    <source>
        <dbReference type="Pfam" id="PF05592"/>
    </source>
</evidence>
<evidence type="ECO:0000256" key="3">
    <source>
        <dbReference type="ARBA" id="ARBA00022801"/>
    </source>
</evidence>
<feature type="domain" description="Alpha-L-rhamnosidase concanavalin-like" evidence="4">
    <location>
        <begin position="306"/>
        <end position="402"/>
    </location>
</feature>
<dbReference type="InterPro" id="IPR013783">
    <property type="entry name" value="Ig-like_fold"/>
</dbReference>
<dbReference type="Pfam" id="PF05592">
    <property type="entry name" value="Bac_rhamnosid"/>
    <property type="match status" value="1"/>
</dbReference>
<dbReference type="InterPro" id="IPR013737">
    <property type="entry name" value="Bac_rhamnosid_N"/>
</dbReference>
<gene>
    <name evidence="8" type="ORF">D1010_15085</name>
</gene>
<proteinExistence type="predicted"/>
<dbReference type="PANTHER" id="PTHR33307:SF6">
    <property type="entry name" value="ALPHA-RHAMNOSIDASE (EUROFUNG)-RELATED"/>
    <property type="match status" value="1"/>
</dbReference>
<dbReference type="Proteomes" id="UP000326779">
    <property type="component" value="Chromosome"/>
</dbReference>
<sequence length="887" mass="99261">MVLQAVLRVNNETDFTFTTRPQFSWQLFGGEKGLYQQHYLLEVAADPDFYHILWQIERNGAQSFGVSMPAVQLQPTAEYYARVQVRTNQGTTVWSAPVRWADPRTTWQAGWIRLVKIQIGGPKKQKRPYTAQKEFTIQHPGQRAILHLSALGMYHAQLNGQDVGRDYFRPGFTDYSQRVQYQSYDVTALLQRMNTLRIEVTEGWYSGLYGWWGGHDLFGNTNAVIAQLEIDGQVVVGTDASWTQWYGPRQYADLYNGEEYDGQSDWQPVGQMAPFPHSKAVLVPQEGPSVRVLKKITPQRLFHDPAGHLVLDLGQNIAGWIAFKNQHVVADTVTLTHGEVLDQQGNFFRDNIRAAAAEDIYHLPLNDGQTYQPRFTYHGFRYVQLTGFADDVPVTDFTGVAISSLHRQTGTFTTDNAAINQLQSNILWGQRDNFVEIPTDCPQRDERAGWTADAQVFMPTANLNYDTQHFVKRWLRDFLPAQQAQNGALPVVIPDILRGGFNGTTGVWGDAAVLIPWYIYRTYGDIQVLRDQYTSMQAWVNYVRRQGTEEGLYNTGAQLGDWLALDTPAGSYHGGTDQNFVATAFFAWSTAVLAKTSWLLGKVADAHDYEQLHTTIVAAVRRTYLAGVTPKKDTQTANVLLLQCQLVEKGERPAVAQHLADLIQKNGGHLDTGFAGAPYLCPVLSANGQNRAAYDLLFQESYPSWLYEVQQGATTMWEHWDSLKPDGSFWSSDMNSFNHYAYGSIGQWLYETVAGLHAQRPGYQRSVIAPQPDARFGHVQAEINTVFGPLVSDWYLRDGQFTLTLTIPANTTAQVVLPNGAGQEAMVLAATAQSAQFTDGTLRSRTVDSFGVKFQEAIPADAEPWPVAAADLGFLLGSGTYTFHYAV</sequence>
<dbReference type="InterPro" id="IPR016007">
    <property type="entry name" value="Alpha_rhamnosid"/>
</dbReference>
<dbReference type="InterPro" id="IPR012341">
    <property type="entry name" value="6hp_glycosidase-like_sf"/>
</dbReference>
<dbReference type="InterPro" id="IPR008928">
    <property type="entry name" value="6-hairpin_glycosidase_sf"/>
</dbReference>
<feature type="domain" description="Alpha-L-rhamnosidase six-hairpin glycosidase" evidence="6">
    <location>
        <begin position="407"/>
        <end position="753"/>
    </location>
</feature>
<protein>
    <recommendedName>
        <fullName evidence="2">alpha-L-rhamnosidase</fullName>
        <ecNumber evidence="2">3.2.1.40</ecNumber>
    </recommendedName>
</protein>
<reference evidence="8 9" key="1">
    <citation type="submission" date="2019-10" db="EMBL/GenBank/DDBJ databases">
        <title>The completed genome of Lactobacillus harbinensis M1.</title>
        <authorList>
            <person name="Zheng Y."/>
        </authorList>
    </citation>
    <scope>NUCLEOTIDE SEQUENCE [LARGE SCALE GENOMIC DNA]</scope>
    <source>
        <strain evidence="8 9">M1</strain>
    </source>
</reference>
<dbReference type="InterPro" id="IPR035396">
    <property type="entry name" value="Bac_rhamnosid6H"/>
</dbReference>
<dbReference type="AlphaFoldDB" id="A0A5P8M7U6"/>
<evidence type="ECO:0000259" key="7">
    <source>
        <dbReference type="Pfam" id="PF17390"/>
    </source>
</evidence>
<dbReference type="Pfam" id="PF25788">
    <property type="entry name" value="Ig_Rha78A_N"/>
    <property type="match status" value="1"/>
</dbReference>
<dbReference type="Pfam" id="PF17390">
    <property type="entry name" value="Bac_rhamnosid_C"/>
    <property type="match status" value="1"/>
</dbReference>
<accession>A0A5P8M7U6</accession>
<evidence type="ECO:0000256" key="1">
    <source>
        <dbReference type="ARBA" id="ARBA00001445"/>
    </source>
</evidence>
<dbReference type="KEGG" id="lhb:D1010_15085"/>
<feature type="domain" description="Bacterial alpha-L-rhamnosidase N-terminal" evidence="5">
    <location>
        <begin position="142"/>
        <end position="291"/>
    </location>
</feature>
<dbReference type="GO" id="GO:0005975">
    <property type="term" value="P:carbohydrate metabolic process"/>
    <property type="evidence" value="ECO:0007669"/>
    <property type="project" value="InterPro"/>
</dbReference>
<dbReference type="GO" id="GO:0030596">
    <property type="term" value="F:alpha-L-rhamnosidase activity"/>
    <property type="evidence" value="ECO:0007669"/>
    <property type="project" value="UniProtKB-EC"/>
</dbReference>
<evidence type="ECO:0000259" key="5">
    <source>
        <dbReference type="Pfam" id="PF08531"/>
    </source>
</evidence>
<dbReference type="Gene3D" id="1.50.10.10">
    <property type="match status" value="1"/>
</dbReference>
<dbReference type="RefSeq" id="WP_152261443.1">
    <property type="nucleotide sequence ID" value="NZ_CP045143.1"/>
</dbReference>
<dbReference type="Gene3D" id="2.60.420.10">
    <property type="entry name" value="Maltose phosphorylase, domain 3"/>
    <property type="match status" value="1"/>
</dbReference>
<dbReference type="PANTHER" id="PTHR33307">
    <property type="entry name" value="ALPHA-RHAMNOSIDASE (EUROFUNG)"/>
    <property type="match status" value="1"/>
</dbReference>
<keyword evidence="3" id="KW-0378">Hydrolase</keyword>
<name>A0A5P8M7U6_9LACO</name>
<dbReference type="InterPro" id="IPR008902">
    <property type="entry name" value="Rhamnosid_concanavalin"/>
</dbReference>
<dbReference type="InterPro" id="IPR035398">
    <property type="entry name" value="Bac_rhamnosid_C"/>
</dbReference>
<dbReference type="SUPFAM" id="SSF48208">
    <property type="entry name" value="Six-hairpin glycosidases"/>
    <property type="match status" value="1"/>
</dbReference>
<dbReference type="PIRSF" id="PIRSF010631">
    <property type="entry name" value="A-rhamnsds"/>
    <property type="match status" value="1"/>
</dbReference>
<dbReference type="Gene3D" id="2.60.40.10">
    <property type="entry name" value="Immunoglobulins"/>
    <property type="match status" value="1"/>
</dbReference>
<organism evidence="8 9">
    <name type="scientific">Schleiferilactobacillus harbinensis</name>
    <dbReference type="NCBI Taxonomy" id="304207"/>
    <lineage>
        <taxon>Bacteria</taxon>
        <taxon>Bacillati</taxon>
        <taxon>Bacillota</taxon>
        <taxon>Bacilli</taxon>
        <taxon>Lactobacillales</taxon>
        <taxon>Lactobacillaceae</taxon>
        <taxon>Schleiferilactobacillus</taxon>
    </lineage>
</organism>
<evidence type="ECO:0000313" key="8">
    <source>
        <dbReference type="EMBL" id="QFR24592.1"/>
    </source>
</evidence>
<dbReference type="EMBL" id="CP045143">
    <property type="protein sequence ID" value="QFR24592.1"/>
    <property type="molecule type" value="Genomic_DNA"/>
</dbReference>